<evidence type="ECO:0000256" key="4">
    <source>
        <dbReference type="ARBA" id="ARBA00022827"/>
    </source>
</evidence>
<sequence>MQRQYDFIVVGGGSAGCVLANRLSACGRFQVLLVEAGGKDSNPMIHLPLGFTQAMSIPSLGWGYSTQPEAQLDNRRISWPRGKVLGGCSAINGMIYIRGQKEDFDRWSEPCEGWSYDEVLPYFKVSERNSRGRDAYHGTDGELSVRGGTFHHPLTELYCQSAMKAGLTENLDFNGEAQEGIGYGQFNIDEKGRRASCSRSFLTPALSRKNLTVLTRVQVEALEIKGHEVQGVRCTRKGQTLNFSASKEVILSAGSINSPQILQLSGIGPEAVLKKAGVSVKHALKGVGQNLQDHLTVDVVTDVGAIGTANDNLKPLNFIRELFRYVTKRQGFLSMAAAHSLAFVKSTPDQLRPDLQIHFAPASGTTNAKGQVVPSKTPAITSTACQLRPESRGSVNIINGDPLNHPEIRANYLSTEHDRKTMIEAVKWQRKIFAQQPVAEHITRESLPGRHVQSDDEILDYIRTHAISVYHPVGTCKMGKDPDAVVSSKLKVHGVSKLRVADASVMPTLISGNTNAACVMIAERAAEWALKDAS</sequence>
<accession>A0A081NDM5</accession>
<dbReference type="Gene3D" id="3.30.560.10">
    <property type="entry name" value="Glucose Oxidase, domain 3"/>
    <property type="match status" value="1"/>
</dbReference>
<comment type="cofactor">
    <cofactor evidence="1 5">
        <name>FAD</name>
        <dbReference type="ChEBI" id="CHEBI:57692"/>
    </cofactor>
</comment>
<evidence type="ECO:0000256" key="1">
    <source>
        <dbReference type="ARBA" id="ARBA00001974"/>
    </source>
</evidence>
<gene>
    <name evidence="7" type="ORF">GZ78_22160</name>
</gene>
<dbReference type="Gene3D" id="3.50.50.60">
    <property type="entry name" value="FAD/NAD(P)-binding domain"/>
    <property type="match status" value="1"/>
</dbReference>
<comment type="caution">
    <text evidence="7">The sequence shown here is derived from an EMBL/GenBank/DDBJ whole genome shotgun (WGS) entry which is preliminary data.</text>
</comment>
<dbReference type="InterPro" id="IPR000172">
    <property type="entry name" value="GMC_OxRdtase_N"/>
</dbReference>
<dbReference type="PROSITE" id="PS51257">
    <property type="entry name" value="PROKAR_LIPOPROTEIN"/>
    <property type="match status" value="1"/>
</dbReference>
<dbReference type="OrthoDB" id="9785276at2"/>
<dbReference type="GO" id="GO:0016614">
    <property type="term" value="F:oxidoreductase activity, acting on CH-OH group of donors"/>
    <property type="evidence" value="ECO:0007669"/>
    <property type="project" value="InterPro"/>
</dbReference>
<dbReference type="PROSITE" id="PS00624">
    <property type="entry name" value="GMC_OXRED_2"/>
    <property type="match status" value="1"/>
</dbReference>
<dbReference type="Pfam" id="PF00732">
    <property type="entry name" value="GMC_oxred_N"/>
    <property type="match status" value="1"/>
</dbReference>
<comment type="similarity">
    <text evidence="2">Belongs to the GMC oxidoreductase family.</text>
</comment>
<dbReference type="InterPro" id="IPR007867">
    <property type="entry name" value="GMC_OxRtase_C"/>
</dbReference>
<dbReference type="Pfam" id="PF05199">
    <property type="entry name" value="GMC_oxred_C"/>
    <property type="match status" value="1"/>
</dbReference>
<dbReference type="eggNOG" id="COG2303">
    <property type="taxonomic scope" value="Bacteria"/>
</dbReference>
<dbReference type="SUPFAM" id="SSF54373">
    <property type="entry name" value="FAD-linked reductases, C-terminal domain"/>
    <property type="match status" value="1"/>
</dbReference>
<feature type="domain" description="Glucose-methanol-choline oxidoreductase N-terminal" evidence="6">
    <location>
        <begin position="254"/>
        <end position="268"/>
    </location>
</feature>
<dbReference type="EMBL" id="JOKH01000005">
    <property type="protein sequence ID" value="KEQ16548.1"/>
    <property type="molecule type" value="Genomic_DNA"/>
</dbReference>
<keyword evidence="4 5" id="KW-0274">FAD</keyword>
<dbReference type="AlphaFoldDB" id="A0A081NDM5"/>
<dbReference type="GO" id="GO:0050660">
    <property type="term" value="F:flavin adenine dinucleotide binding"/>
    <property type="evidence" value="ECO:0007669"/>
    <property type="project" value="InterPro"/>
</dbReference>
<reference evidence="7 8" key="1">
    <citation type="submission" date="2014-06" db="EMBL/GenBank/DDBJ databases">
        <title>Whole Genome Sequences of Three Symbiotic Endozoicomonas Bacteria.</title>
        <authorList>
            <person name="Neave M.J."/>
            <person name="Apprill A."/>
            <person name="Voolstra C.R."/>
        </authorList>
    </citation>
    <scope>NUCLEOTIDE SEQUENCE [LARGE SCALE GENOMIC DNA]</scope>
    <source>
        <strain evidence="7 8">DSM 25634</strain>
    </source>
</reference>
<dbReference type="PIRSF" id="PIRSF000137">
    <property type="entry name" value="Alcohol_oxidase"/>
    <property type="match status" value="1"/>
</dbReference>
<evidence type="ECO:0000256" key="3">
    <source>
        <dbReference type="ARBA" id="ARBA00022630"/>
    </source>
</evidence>
<evidence type="ECO:0000313" key="8">
    <source>
        <dbReference type="Proteomes" id="UP000028073"/>
    </source>
</evidence>
<keyword evidence="8" id="KW-1185">Reference proteome</keyword>
<keyword evidence="3" id="KW-0285">Flavoprotein</keyword>
<evidence type="ECO:0000256" key="2">
    <source>
        <dbReference type="ARBA" id="ARBA00010790"/>
    </source>
</evidence>
<dbReference type="RefSeq" id="WP_034840179.1">
    <property type="nucleotide sequence ID" value="NZ_JOKH01000005.1"/>
</dbReference>
<organism evidence="7 8">
    <name type="scientific">Endozoicomonas numazuensis</name>
    <dbReference type="NCBI Taxonomy" id="1137799"/>
    <lineage>
        <taxon>Bacteria</taxon>
        <taxon>Pseudomonadati</taxon>
        <taxon>Pseudomonadota</taxon>
        <taxon>Gammaproteobacteria</taxon>
        <taxon>Oceanospirillales</taxon>
        <taxon>Endozoicomonadaceae</taxon>
        <taxon>Endozoicomonas</taxon>
    </lineage>
</organism>
<evidence type="ECO:0000259" key="6">
    <source>
        <dbReference type="PROSITE" id="PS00624"/>
    </source>
</evidence>
<evidence type="ECO:0000256" key="5">
    <source>
        <dbReference type="PIRSR" id="PIRSR000137-2"/>
    </source>
</evidence>
<dbReference type="PANTHER" id="PTHR11552:SF147">
    <property type="entry name" value="CHOLINE DEHYDROGENASE, MITOCHONDRIAL"/>
    <property type="match status" value="1"/>
</dbReference>
<feature type="binding site" evidence="5">
    <location>
        <position position="84"/>
    </location>
    <ligand>
        <name>FAD</name>
        <dbReference type="ChEBI" id="CHEBI:57692"/>
    </ligand>
</feature>
<protein>
    <recommendedName>
        <fullName evidence="6">Glucose-methanol-choline oxidoreductase N-terminal domain-containing protein</fullName>
    </recommendedName>
</protein>
<dbReference type="InterPro" id="IPR012132">
    <property type="entry name" value="GMC_OxRdtase"/>
</dbReference>
<feature type="binding site" evidence="5">
    <location>
        <position position="219"/>
    </location>
    <ligand>
        <name>FAD</name>
        <dbReference type="ChEBI" id="CHEBI:57692"/>
    </ligand>
</feature>
<name>A0A081NDM5_9GAMM</name>
<dbReference type="STRING" id="1137799.GZ78_22160"/>
<dbReference type="Proteomes" id="UP000028073">
    <property type="component" value="Unassembled WGS sequence"/>
</dbReference>
<dbReference type="SUPFAM" id="SSF51905">
    <property type="entry name" value="FAD/NAD(P)-binding domain"/>
    <property type="match status" value="1"/>
</dbReference>
<evidence type="ECO:0000313" key="7">
    <source>
        <dbReference type="EMBL" id="KEQ16548.1"/>
    </source>
</evidence>
<dbReference type="PANTHER" id="PTHR11552">
    <property type="entry name" value="GLUCOSE-METHANOL-CHOLINE GMC OXIDOREDUCTASE"/>
    <property type="match status" value="1"/>
</dbReference>
<dbReference type="InterPro" id="IPR036188">
    <property type="entry name" value="FAD/NAD-bd_sf"/>
</dbReference>
<proteinExistence type="inferred from homology"/>